<dbReference type="AlphaFoldDB" id="A0A645AGA3"/>
<dbReference type="NCBIfam" id="TIGR00652">
    <property type="entry name" value="DapF"/>
    <property type="match status" value="1"/>
</dbReference>
<dbReference type="EMBL" id="VSSQ01013545">
    <property type="protein sequence ID" value="MPM51728.1"/>
    <property type="molecule type" value="Genomic_DNA"/>
</dbReference>
<accession>A0A645AGA3</accession>
<evidence type="ECO:0000256" key="1">
    <source>
        <dbReference type="ARBA" id="ARBA00005196"/>
    </source>
</evidence>
<dbReference type="GO" id="GO:0005829">
    <property type="term" value="C:cytosol"/>
    <property type="evidence" value="ECO:0007669"/>
    <property type="project" value="TreeGrafter"/>
</dbReference>
<dbReference type="GO" id="GO:0008837">
    <property type="term" value="F:diaminopimelate epimerase activity"/>
    <property type="evidence" value="ECO:0007669"/>
    <property type="project" value="UniProtKB-EC"/>
</dbReference>
<evidence type="ECO:0000256" key="2">
    <source>
        <dbReference type="ARBA" id="ARBA00010219"/>
    </source>
</evidence>
<evidence type="ECO:0000256" key="5">
    <source>
        <dbReference type="ARBA" id="ARBA00023154"/>
    </source>
</evidence>
<evidence type="ECO:0000256" key="4">
    <source>
        <dbReference type="ARBA" id="ARBA00022605"/>
    </source>
</evidence>
<dbReference type="GO" id="GO:0009089">
    <property type="term" value="P:lysine biosynthetic process via diaminopimelate"/>
    <property type="evidence" value="ECO:0007669"/>
    <property type="project" value="UniProtKB-UniPathway"/>
</dbReference>
<evidence type="ECO:0000256" key="3">
    <source>
        <dbReference type="ARBA" id="ARBA00013080"/>
    </source>
</evidence>
<reference evidence="8" key="1">
    <citation type="submission" date="2019-08" db="EMBL/GenBank/DDBJ databases">
        <authorList>
            <person name="Kucharzyk K."/>
            <person name="Murdoch R.W."/>
            <person name="Higgins S."/>
            <person name="Loffler F."/>
        </authorList>
    </citation>
    <scope>NUCLEOTIDE SEQUENCE</scope>
</reference>
<dbReference type="PANTHER" id="PTHR31689:SF0">
    <property type="entry name" value="DIAMINOPIMELATE EPIMERASE"/>
    <property type="match status" value="1"/>
</dbReference>
<dbReference type="UniPathway" id="UPA00034">
    <property type="reaction ID" value="UER00025"/>
</dbReference>
<sequence>MLRQFFKLHGAGNDYIYFDCLGRLGSVDAEPDPLLTSVDINSLAQRLSDRHFSIGGDGIILICPSEIADARMRMFNSDGSEGEMCGNAIRCVGKLVYEKLLRETGLKKPILTIETKAGVKRLMLDIKGSLVIGAVVGMGKADFTPSAISALSSAPIIDSPIDAAGRSWRVTALSMGNPHCVVFVSDIESLDLPVIGPKFENMPLFPQKINTEFARIVSPYEIEMRVWERGSGETLACGTGASATAAAAVKLGFCAHNFPIAIKLKGGTLFITVKDDFDIIMKGPCESAFYGFVEI</sequence>
<dbReference type="SUPFAM" id="SSF54506">
    <property type="entry name" value="Diaminopimelate epimerase-like"/>
    <property type="match status" value="2"/>
</dbReference>
<dbReference type="Pfam" id="PF01678">
    <property type="entry name" value="DAP_epimerase"/>
    <property type="match status" value="2"/>
</dbReference>
<comment type="similarity">
    <text evidence="2">Belongs to the diaminopimelate epimerase family.</text>
</comment>
<comment type="catalytic activity">
    <reaction evidence="7">
        <text>(2S,6S)-2,6-diaminopimelate = meso-2,6-diaminopimelate</text>
        <dbReference type="Rhea" id="RHEA:15393"/>
        <dbReference type="ChEBI" id="CHEBI:57609"/>
        <dbReference type="ChEBI" id="CHEBI:57791"/>
        <dbReference type="EC" id="5.1.1.7"/>
    </reaction>
</comment>
<protein>
    <recommendedName>
        <fullName evidence="3">diaminopimelate epimerase</fullName>
        <ecNumber evidence="3">5.1.1.7</ecNumber>
    </recommendedName>
</protein>
<dbReference type="InterPro" id="IPR001653">
    <property type="entry name" value="DAP_epimerase_DapF"/>
</dbReference>
<proteinExistence type="inferred from homology"/>
<dbReference type="HAMAP" id="MF_00197">
    <property type="entry name" value="DAP_epimerase"/>
    <property type="match status" value="1"/>
</dbReference>
<comment type="caution">
    <text evidence="8">The sequence shown here is derived from an EMBL/GenBank/DDBJ whole genome shotgun (WGS) entry which is preliminary data.</text>
</comment>
<organism evidence="8">
    <name type="scientific">bioreactor metagenome</name>
    <dbReference type="NCBI Taxonomy" id="1076179"/>
    <lineage>
        <taxon>unclassified sequences</taxon>
        <taxon>metagenomes</taxon>
        <taxon>ecological metagenomes</taxon>
    </lineage>
</organism>
<gene>
    <name evidence="8" type="primary">dapF_30</name>
    <name evidence="8" type="ORF">SDC9_98479</name>
</gene>
<dbReference type="InterPro" id="IPR018510">
    <property type="entry name" value="DAP_epimerase_AS"/>
</dbReference>
<name>A0A645AGA3_9ZZZZ</name>
<keyword evidence="5" id="KW-0457">Lysine biosynthesis</keyword>
<evidence type="ECO:0000256" key="7">
    <source>
        <dbReference type="ARBA" id="ARBA00051712"/>
    </source>
</evidence>
<dbReference type="EC" id="5.1.1.7" evidence="3"/>
<evidence type="ECO:0000256" key="6">
    <source>
        <dbReference type="ARBA" id="ARBA00023235"/>
    </source>
</evidence>
<comment type="pathway">
    <text evidence="1">Amino-acid biosynthesis; L-lysine biosynthesis via DAP pathway; DL-2,6-diaminopimelate from LL-2,6-diaminopimelate: step 1/1.</text>
</comment>
<keyword evidence="4" id="KW-0028">Amino-acid biosynthesis</keyword>
<dbReference type="Gene3D" id="3.10.310.10">
    <property type="entry name" value="Diaminopimelate Epimerase, Chain A, domain 1"/>
    <property type="match status" value="2"/>
</dbReference>
<dbReference type="PANTHER" id="PTHR31689">
    <property type="entry name" value="DIAMINOPIMELATE EPIMERASE, CHLOROPLASTIC"/>
    <property type="match status" value="1"/>
</dbReference>
<keyword evidence="6 8" id="KW-0413">Isomerase</keyword>
<dbReference type="PROSITE" id="PS01326">
    <property type="entry name" value="DAP_EPIMERASE"/>
    <property type="match status" value="1"/>
</dbReference>
<evidence type="ECO:0000313" key="8">
    <source>
        <dbReference type="EMBL" id="MPM51728.1"/>
    </source>
</evidence>